<feature type="transmembrane region" description="Helical" evidence="5">
    <location>
        <begin position="362"/>
        <end position="383"/>
    </location>
</feature>
<gene>
    <name evidence="7" type="ORF">H9830_04730</name>
</gene>
<dbReference type="Gene3D" id="1.20.1250.20">
    <property type="entry name" value="MFS general substrate transporter like domains"/>
    <property type="match status" value="1"/>
</dbReference>
<dbReference type="GO" id="GO:0022857">
    <property type="term" value="F:transmembrane transporter activity"/>
    <property type="evidence" value="ECO:0007669"/>
    <property type="project" value="InterPro"/>
</dbReference>
<feature type="transmembrane region" description="Helical" evidence="5">
    <location>
        <begin position="329"/>
        <end position="350"/>
    </location>
</feature>
<dbReference type="PANTHER" id="PTHR42718:SF39">
    <property type="entry name" value="ACTINORHODIN TRANSPORTER-RELATED"/>
    <property type="match status" value="1"/>
</dbReference>
<dbReference type="PROSITE" id="PS50850">
    <property type="entry name" value="MFS"/>
    <property type="match status" value="1"/>
</dbReference>
<feature type="transmembrane region" description="Helical" evidence="5">
    <location>
        <begin position="138"/>
        <end position="164"/>
    </location>
</feature>
<dbReference type="AlphaFoldDB" id="A0A9D1YUI4"/>
<dbReference type="InterPro" id="IPR020846">
    <property type="entry name" value="MFS_dom"/>
</dbReference>
<proteinExistence type="predicted"/>
<dbReference type="EMBL" id="DXDC01000135">
    <property type="protein sequence ID" value="HIY65563.1"/>
    <property type="molecule type" value="Genomic_DNA"/>
</dbReference>
<reference evidence="7" key="1">
    <citation type="journal article" date="2021" name="PeerJ">
        <title>Extensive microbial diversity within the chicken gut microbiome revealed by metagenomics and culture.</title>
        <authorList>
            <person name="Gilroy R."/>
            <person name="Ravi A."/>
            <person name="Getino M."/>
            <person name="Pursley I."/>
            <person name="Horton D.L."/>
            <person name="Alikhan N.F."/>
            <person name="Baker D."/>
            <person name="Gharbi K."/>
            <person name="Hall N."/>
            <person name="Watson M."/>
            <person name="Adriaenssens E.M."/>
            <person name="Foster-Nyarko E."/>
            <person name="Jarju S."/>
            <person name="Secka A."/>
            <person name="Antonio M."/>
            <person name="Oren A."/>
            <person name="Chaudhuri R.R."/>
            <person name="La Ragione R."/>
            <person name="Hildebrand F."/>
            <person name="Pallen M.J."/>
        </authorList>
    </citation>
    <scope>NUCLEOTIDE SEQUENCE</scope>
    <source>
        <strain evidence="7">ChiGjej1B1-98</strain>
    </source>
</reference>
<dbReference type="PANTHER" id="PTHR42718">
    <property type="entry name" value="MAJOR FACILITATOR SUPERFAMILY MULTIDRUG TRANSPORTER MFSC"/>
    <property type="match status" value="1"/>
</dbReference>
<dbReference type="InterPro" id="IPR011701">
    <property type="entry name" value="MFS"/>
</dbReference>
<evidence type="ECO:0000313" key="7">
    <source>
        <dbReference type="EMBL" id="HIY65563.1"/>
    </source>
</evidence>
<dbReference type="Gene3D" id="1.20.1720.10">
    <property type="entry name" value="Multidrug resistance protein D"/>
    <property type="match status" value="1"/>
</dbReference>
<feature type="transmembrane region" description="Helical" evidence="5">
    <location>
        <begin position="294"/>
        <end position="317"/>
    </location>
</feature>
<dbReference type="GO" id="GO:0005886">
    <property type="term" value="C:plasma membrane"/>
    <property type="evidence" value="ECO:0007669"/>
    <property type="project" value="UniProtKB-SubCell"/>
</dbReference>
<feature type="transmembrane region" description="Helical" evidence="5">
    <location>
        <begin position="389"/>
        <end position="408"/>
    </location>
</feature>
<feature type="transmembrane region" description="Helical" evidence="5">
    <location>
        <begin position="170"/>
        <end position="189"/>
    </location>
</feature>
<keyword evidence="3 5" id="KW-1133">Transmembrane helix</keyword>
<name>A0A9D1YUI4_9MICO</name>
<evidence type="ECO:0000313" key="8">
    <source>
        <dbReference type="Proteomes" id="UP000824005"/>
    </source>
</evidence>
<keyword evidence="4 5" id="KW-0472">Membrane</keyword>
<evidence type="ECO:0000256" key="4">
    <source>
        <dbReference type="ARBA" id="ARBA00023136"/>
    </source>
</evidence>
<evidence type="ECO:0000256" key="1">
    <source>
        <dbReference type="ARBA" id="ARBA00004651"/>
    </source>
</evidence>
<dbReference type="Proteomes" id="UP000824005">
    <property type="component" value="Unassembled WGS sequence"/>
</dbReference>
<protein>
    <submittedName>
        <fullName evidence="7">MFS transporter</fullName>
    </submittedName>
</protein>
<dbReference type="CDD" id="cd17321">
    <property type="entry name" value="MFS_MMR_MDR_like"/>
    <property type="match status" value="1"/>
</dbReference>
<feature type="transmembrane region" description="Helical" evidence="5">
    <location>
        <begin position="462"/>
        <end position="486"/>
    </location>
</feature>
<accession>A0A9D1YUI4</accession>
<evidence type="ECO:0000256" key="2">
    <source>
        <dbReference type="ARBA" id="ARBA00022692"/>
    </source>
</evidence>
<feature type="transmembrane region" description="Helical" evidence="5">
    <location>
        <begin position="80"/>
        <end position="99"/>
    </location>
</feature>
<dbReference type="Pfam" id="PF07690">
    <property type="entry name" value="MFS_1"/>
    <property type="match status" value="1"/>
</dbReference>
<dbReference type="PRINTS" id="PR01036">
    <property type="entry name" value="TCRTETB"/>
</dbReference>
<feature type="transmembrane region" description="Helical" evidence="5">
    <location>
        <begin position="49"/>
        <end position="68"/>
    </location>
</feature>
<feature type="domain" description="Major facilitator superfamily (MFS) profile" evidence="6">
    <location>
        <begin position="14"/>
        <end position="489"/>
    </location>
</feature>
<keyword evidence="2 5" id="KW-0812">Transmembrane</keyword>
<comment type="caution">
    <text evidence="7">The sequence shown here is derived from an EMBL/GenBank/DDBJ whole genome shotgun (WGS) entry which is preliminary data.</text>
</comment>
<feature type="transmembrane region" description="Helical" evidence="5">
    <location>
        <begin position="105"/>
        <end position="126"/>
    </location>
</feature>
<dbReference type="InterPro" id="IPR036259">
    <property type="entry name" value="MFS_trans_sf"/>
</dbReference>
<feature type="transmembrane region" description="Helical" evidence="5">
    <location>
        <begin position="12"/>
        <end position="29"/>
    </location>
</feature>
<evidence type="ECO:0000259" key="6">
    <source>
        <dbReference type="PROSITE" id="PS50850"/>
    </source>
</evidence>
<evidence type="ECO:0000256" key="5">
    <source>
        <dbReference type="SAM" id="Phobius"/>
    </source>
</evidence>
<sequence length="499" mass="52441">MSQSTSFSAEQRRLLPVLLIPAFMTLLAVSSVNVTLPALDASLNAGPSGLQWVISGYALTFGVILVAAGRAGDVFGRGRLFLLGLAVFGLGSLLSGFAPDIITLNLARVLMGIGSGLLNPQVTGIIQQYYRGVQRGKAFGLFGGVIGVSVAIGPVLAGALIALFGDEWGWRASFLVNVPIAAFAIVSAWRMLPDSAWRGVSADDPSSTAPIPVQNGRPVGERKSRADFDPVGMLLLTAGILLVMFPFVEGQLGAWVWSLLAGGIALITVWVLWERRYKRRGRVPMVDMQLFRTRSFASGSVIIALYFLGFSSVWVLVAQYMQVGLGHEAIAAGLIGLPAALAGAVVAPIAGRYVVAVGRKMVLWGMLIGVAGLFGCIFVVFLHETAGGSEWWLLLTLGLLGVGQGFVVSPNQTLTLADVPVQYAGAAGGILQTGQRLGTSIGIVAITGLAFSVVAQRGWDEAFIYGFVAISAIALVAAAIAAFDLLQTRRERTRAAVGQ</sequence>
<evidence type="ECO:0000256" key="3">
    <source>
        <dbReference type="ARBA" id="ARBA00022989"/>
    </source>
</evidence>
<feature type="transmembrane region" description="Helical" evidence="5">
    <location>
        <begin position="437"/>
        <end position="456"/>
    </location>
</feature>
<feature type="transmembrane region" description="Helical" evidence="5">
    <location>
        <begin position="231"/>
        <end position="248"/>
    </location>
</feature>
<feature type="transmembrane region" description="Helical" evidence="5">
    <location>
        <begin position="254"/>
        <end position="273"/>
    </location>
</feature>
<reference evidence="7" key="2">
    <citation type="submission" date="2021-04" db="EMBL/GenBank/DDBJ databases">
        <authorList>
            <person name="Gilroy R."/>
        </authorList>
    </citation>
    <scope>NUCLEOTIDE SEQUENCE</scope>
    <source>
        <strain evidence="7">ChiGjej1B1-98</strain>
    </source>
</reference>
<comment type="subcellular location">
    <subcellularLocation>
        <location evidence="1">Cell membrane</location>
        <topology evidence="1">Multi-pass membrane protein</topology>
    </subcellularLocation>
</comment>
<dbReference type="SUPFAM" id="SSF103473">
    <property type="entry name" value="MFS general substrate transporter"/>
    <property type="match status" value="1"/>
</dbReference>
<organism evidence="7 8">
    <name type="scientific">Candidatus Agrococcus pullicola</name>
    <dbReference type="NCBI Taxonomy" id="2838429"/>
    <lineage>
        <taxon>Bacteria</taxon>
        <taxon>Bacillati</taxon>
        <taxon>Actinomycetota</taxon>
        <taxon>Actinomycetes</taxon>
        <taxon>Micrococcales</taxon>
        <taxon>Microbacteriaceae</taxon>
        <taxon>Agrococcus</taxon>
    </lineage>
</organism>